<dbReference type="EMBL" id="JBHTIA010000005">
    <property type="protein sequence ID" value="MFD0765119.1"/>
    <property type="molecule type" value="Genomic_DNA"/>
</dbReference>
<protein>
    <submittedName>
        <fullName evidence="1">Uncharacterized protein</fullName>
    </submittedName>
</protein>
<evidence type="ECO:0000313" key="2">
    <source>
        <dbReference type="Proteomes" id="UP001597073"/>
    </source>
</evidence>
<name>A0ABW2ZFZ3_9SPHI</name>
<accession>A0ABW2ZFZ3</accession>
<reference evidence="2" key="1">
    <citation type="journal article" date="2019" name="Int. J. Syst. Evol. Microbiol.">
        <title>The Global Catalogue of Microorganisms (GCM) 10K type strain sequencing project: providing services to taxonomists for standard genome sequencing and annotation.</title>
        <authorList>
            <consortium name="The Broad Institute Genomics Platform"/>
            <consortium name="The Broad Institute Genome Sequencing Center for Infectious Disease"/>
            <person name="Wu L."/>
            <person name="Ma J."/>
        </authorList>
    </citation>
    <scope>NUCLEOTIDE SEQUENCE [LARGE SCALE GENOMIC DNA]</scope>
    <source>
        <strain evidence="2">CCUG 60742</strain>
    </source>
</reference>
<organism evidence="1 2">
    <name type="scientific">Mucilaginibacter lutimaris</name>
    <dbReference type="NCBI Taxonomy" id="931629"/>
    <lineage>
        <taxon>Bacteria</taxon>
        <taxon>Pseudomonadati</taxon>
        <taxon>Bacteroidota</taxon>
        <taxon>Sphingobacteriia</taxon>
        <taxon>Sphingobacteriales</taxon>
        <taxon>Sphingobacteriaceae</taxon>
        <taxon>Mucilaginibacter</taxon>
    </lineage>
</organism>
<evidence type="ECO:0000313" key="1">
    <source>
        <dbReference type="EMBL" id="MFD0765119.1"/>
    </source>
</evidence>
<dbReference type="Proteomes" id="UP001597073">
    <property type="component" value="Unassembled WGS sequence"/>
</dbReference>
<dbReference type="RefSeq" id="WP_377141791.1">
    <property type="nucleotide sequence ID" value="NZ_JBHTIA010000005.1"/>
</dbReference>
<proteinExistence type="predicted"/>
<comment type="caution">
    <text evidence="1">The sequence shown here is derived from an EMBL/GenBank/DDBJ whole genome shotgun (WGS) entry which is preliminary data.</text>
</comment>
<sequence length="71" mass="8119">MKTELSISYYCFNKACFGSVYNHKYAQVLRLPYTISTFRKKHTCLLCCSELISLVDLDIRQVMGDGIFVAA</sequence>
<gene>
    <name evidence="1" type="ORF">ACFQZI_09655</name>
</gene>
<keyword evidence="2" id="KW-1185">Reference proteome</keyword>